<dbReference type="GeneID" id="115882370"/>
<comment type="similarity">
    <text evidence="6">Belongs to the WD repeat UTP18 family.</text>
</comment>
<dbReference type="GO" id="GO:0032040">
    <property type="term" value="C:small-subunit processome"/>
    <property type="evidence" value="ECO:0007669"/>
    <property type="project" value="TreeGrafter"/>
</dbReference>
<dbReference type="Proteomes" id="UP000504635">
    <property type="component" value="Unplaced"/>
</dbReference>
<dbReference type="PANTHER" id="PTHR18359:SF0">
    <property type="entry name" value="U3 SMALL NUCLEOLAR RNA-ASSOCIATED PROTEIN 18 HOMOLOG"/>
    <property type="match status" value="1"/>
</dbReference>
<keyword evidence="3 7" id="KW-0853">WD repeat</keyword>
<evidence type="ECO:0000313" key="9">
    <source>
        <dbReference type="Proteomes" id="UP000504635"/>
    </source>
</evidence>
<evidence type="ECO:0000313" key="10">
    <source>
        <dbReference type="RefSeq" id="XP_030756278.1"/>
    </source>
</evidence>
<feature type="region of interest" description="Disordered" evidence="8">
    <location>
        <begin position="1"/>
        <end position="25"/>
    </location>
</feature>
<dbReference type="InterPro" id="IPR001680">
    <property type="entry name" value="WD40_rpt"/>
</dbReference>
<evidence type="ECO:0000256" key="1">
    <source>
        <dbReference type="ARBA" id="ARBA00004604"/>
    </source>
</evidence>
<name>A0A6J2XXN7_SITOR</name>
<dbReference type="GO" id="GO:0006364">
    <property type="term" value="P:rRNA processing"/>
    <property type="evidence" value="ECO:0007669"/>
    <property type="project" value="UniProtKB-KW"/>
</dbReference>
<keyword evidence="5" id="KW-0539">Nucleus</keyword>
<dbReference type="SMART" id="SM00320">
    <property type="entry name" value="WD40"/>
    <property type="match status" value="4"/>
</dbReference>
<keyword evidence="4" id="KW-0677">Repeat</keyword>
<accession>A0A6J2XXN7</accession>
<evidence type="ECO:0000256" key="3">
    <source>
        <dbReference type="ARBA" id="ARBA00022574"/>
    </source>
</evidence>
<dbReference type="Pfam" id="PF00400">
    <property type="entry name" value="WD40"/>
    <property type="match status" value="1"/>
</dbReference>
<dbReference type="CTD" id="36831"/>
<reference evidence="10" key="1">
    <citation type="submission" date="2025-08" db="UniProtKB">
        <authorList>
            <consortium name="RefSeq"/>
        </authorList>
    </citation>
    <scope>IDENTIFICATION</scope>
    <source>
        <tissue evidence="10">Gonads</tissue>
    </source>
</reference>
<dbReference type="PANTHER" id="PTHR18359">
    <property type="entry name" value="WD-REPEAT PROTEIN-RELATED"/>
    <property type="match status" value="1"/>
</dbReference>
<evidence type="ECO:0000256" key="8">
    <source>
        <dbReference type="SAM" id="MobiDB-lite"/>
    </source>
</evidence>
<dbReference type="RefSeq" id="XP_030756278.1">
    <property type="nucleotide sequence ID" value="XM_030900418.1"/>
</dbReference>
<evidence type="ECO:0000256" key="6">
    <source>
        <dbReference type="ARBA" id="ARBA00025767"/>
    </source>
</evidence>
<evidence type="ECO:0000256" key="4">
    <source>
        <dbReference type="ARBA" id="ARBA00022737"/>
    </source>
</evidence>
<proteinExistence type="inferred from homology"/>
<protein>
    <submittedName>
        <fullName evidence="10">U3 small nucleolar RNA-associated protein 18 homolog</fullName>
    </submittedName>
</protein>
<dbReference type="InParanoid" id="A0A6J2XXN7"/>
<keyword evidence="2" id="KW-0698">rRNA processing</keyword>
<dbReference type="InterPro" id="IPR036322">
    <property type="entry name" value="WD40_repeat_dom_sf"/>
</dbReference>
<dbReference type="FunCoup" id="A0A6J2XXN7">
    <property type="interactions" value="1977"/>
</dbReference>
<dbReference type="KEGG" id="soy:115882370"/>
<comment type="subcellular location">
    <subcellularLocation>
        <location evidence="1">Nucleus</location>
        <location evidence="1">Nucleolus</location>
    </subcellularLocation>
</comment>
<dbReference type="Gene3D" id="2.130.10.10">
    <property type="entry name" value="YVTN repeat-like/Quinoprotein amine dehydrogenase"/>
    <property type="match status" value="1"/>
</dbReference>
<dbReference type="OrthoDB" id="1935146at2759"/>
<keyword evidence="9" id="KW-1185">Reference proteome</keyword>
<dbReference type="InterPro" id="IPR045161">
    <property type="entry name" value="Utp18"/>
</dbReference>
<dbReference type="InterPro" id="IPR015943">
    <property type="entry name" value="WD40/YVTN_repeat-like_dom_sf"/>
</dbReference>
<feature type="region of interest" description="Disordered" evidence="8">
    <location>
        <begin position="60"/>
        <end position="93"/>
    </location>
</feature>
<dbReference type="GO" id="GO:0034388">
    <property type="term" value="C:Pwp2p-containing subcomplex of 90S preribosome"/>
    <property type="evidence" value="ECO:0007669"/>
    <property type="project" value="TreeGrafter"/>
</dbReference>
<dbReference type="AlphaFoldDB" id="A0A6J2XXN7"/>
<sequence length="491" mass="54762">MNTQSRKRKYTDKMEPENGDLIPPKGKYQVIQDVDEENLSNILFGDSNLFLKSLEEAVNGPQRAHNVDSGIESGTSEEETSSRKPAWTDEDDAGIDVGEALKAQKRKLPSGGINNRKNKYSNLLKQKYEAIVSTPNWANLKKTKSSLADSDEEILGSCGFIKTAEKTSLPHRLLEFKKLKDLNTETYTEGPYINSVEFHPNSSVALVAGYKGVATLFAVDGKRNSKLHSAAFEKFPIFCSKFTKNGDEVILGSRHAHIYSYDLLTTKALRYKLPTGITQCKKFIVSPDQKYFAVQGKWGEIHLFSTSTKDKLATLQQDSDVTALEYDSEGNLLFGHSDMGKVTIWDMNTRRVIHKFIDEGCLQGTSVAVSSSNQFLATGSAQGVVNLYNMQDVLKNSQPKPQKSILNLTTSISDIKFNSSSEMLALYSSEIKNSIKLYHINSKNVFSNFPPFESKLGHINCINFSPGSGFLALGNRKSVVSLFRLKHYKHY</sequence>
<gene>
    <name evidence="10" type="primary">LOC115882370</name>
</gene>
<evidence type="ECO:0000256" key="5">
    <source>
        <dbReference type="ARBA" id="ARBA00023242"/>
    </source>
</evidence>
<evidence type="ECO:0000256" key="7">
    <source>
        <dbReference type="PROSITE-ProRule" id="PRU00221"/>
    </source>
</evidence>
<evidence type="ECO:0000256" key="2">
    <source>
        <dbReference type="ARBA" id="ARBA00022552"/>
    </source>
</evidence>
<feature type="compositionally biased region" description="Basic residues" evidence="8">
    <location>
        <begin position="1"/>
        <end position="10"/>
    </location>
</feature>
<dbReference type="PROSITE" id="PS50082">
    <property type="entry name" value="WD_REPEATS_2"/>
    <property type="match status" value="1"/>
</dbReference>
<dbReference type="SUPFAM" id="SSF50978">
    <property type="entry name" value="WD40 repeat-like"/>
    <property type="match status" value="1"/>
</dbReference>
<feature type="repeat" description="WD" evidence="7">
    <location>
        <begin position="314"/>
        <end position="355"/>
    </location>
</feature>
<organism evidence="9 10">
    <name type="scientific">Sitophilus oryzae</name>
    <name type="common">Rice weevil</name>
    <name type="synonym">Curculio oryzae</name>
    <dbReference type="NCBI Taxonomy" id="7048"/>
    <lineage>
        <taxon>Eukaryota</taxon>
        <taxon>Metazoa</taxon>
        <taxon>Ecdysozoa</taxon>
        <taxon>Arthropoda</taxon>
        <taxon>Hexapoda</taxon>
        <taxon>Insecta</taxon>
        <taxon>Pterygota</taxon>
        <taxon>Neoptera</taxon>
        <taxon>Endopterygota</taxon>
        <taxon>Coleoptera</taxon>
        <taxon>Polyphaga</taxon>
        <taxon>Cucujiformia</taxon>
        <taxon>Curculionidae</taxon>
        <taxon>Dryophthorinae</taxon>
        <taxon>Sitophilus</taxon>
    </lineage>
</organism>